<reference evidence="2" key="2">
    <citation type="journal article" date="2021" name="PeerJ">
        <title>Extensive microbial diversity within the chicken gut microbiome revealed by metagenomics and culture.</title>
        <authorList>
            <person name="Gilroy R."/>
            <person name="Ravi A."/>
            <person name="Getino M."/>
            <person name="Pursley I."/>
            <person name="Horton D.L."/>
            <person name="Alikhan N.F."/>
            <person name="Baker D."/>
            <person name="Gharbi K."/>
            <person name="Hall N."/>
            <person name="Watson M."/>
            <person name="Adriaenssens E.M."/>
            <person name="Foster-Nyarko E."/>
            <person name="Jarju S."/>
            <person name="Secka A."/>
            <person name="Antonio M."/>
            <person name="Oren A."/>
            <person name="Chaudhuri R.R."/>
            <person name="La Ragione R."/>
            <person name="Hildebrand F."/>
            <person name="Pallen M.J."/>
        </authorList>
    </citation>
    <scope>NUCLEOTIDE SEQUENCE</scope>
    <source>
        <strain evidence="2">ChiSxjej2B14-8506</strain>
    </source>
</reference>
<gene>
    <name evidence="2" type="ORF">IAC59_08085</name>
</gene>
<evidence type="ECO:0000313" key="2">
    <source>
        <dbReference type="EMBL" id="HIU47204.1"/>
    </source>
</evidence>
<keyword evidence="1" id="KW-1133">Transmembrane helix</keyword>
<sequence length="383" mass="40717">MVRIKVVKKSQLVSGVLIALAVLAVLICGWLMWRGAADNGAAGVLSVQTAQADGLNRMYVEAADGAGGDSSAVACLSACGASAAEDAVYVVEVDLSGTPSPDALNDAGEMGPGATLSADELMPEVESTPANETMSPYEPTSYGSAPTLAQILASGLSTSTSMSGQPLAGRSIFIYHTHTHESYLKQPEDDYVEISAYRTGDSDYSIVRVGEELTRQLEALGATVTHDTTDYEQDALSTSYNRSLLTLEQLRGEGRTFDLWIDMHRDAYSESGSGDPFAATVNGVQVARLMVLLGTGEGTSGGEAFDVKPDFERNLVWGQRLTEALEQVAPGITRPLMVKTGRYNQHISERCLLIEVGHNRNTLEQALGSMPYLAQAIALTLAQ</sequence>
<dbReference type="Pfam" id="PF07454">
    <property type="entry name" value="SpoIIP"/>
    <property type="match status" value="1"/>
</dbReference>
<proteinExistence type="predicted"/>
<dbReference type="NCBIfam" id="TIGR02867">
    <property type="entry name" value="spore_II_P"/>
    <property type="match status" value="1"/>
</dbReference>
<keyword evidence="1" id="KW-0472">Membrane</keyword>
<accession>A0A9D1LSF5</accession>
<organism evidence="2 3">
    <name type="scientific">Candidatus Fimadaptatus faecigallinarum</name>
    <dbReference type="NCBI Taxonomy" id="2840814"/>
    <lineage>
        <taxon>Bacteria</taxon>
        <taxon>Bacillati</taxon>
        <taxon>Bacillota</taxon>
        <taxon>Clostridia</taxon>
        <taxon>Eubacteriales</taxon>
        <taxon>Candidatus Fimadaptatus</taxon>
    </lineage>
</organism>
<name>A0A9D1LSF5_9FIRM</name>
<dbReference type="Proteomes" id="UP000824123">
    <property type="component" value="Unassembled WGS sequence"/>
</dbReference>
<dbReference type="EMBL" id="DVNK01000050">
    <property type="protein sequence ID" value="HIU47204.1"/>
    <property type="molecule type" value="Genomic_DNA"/>
</dbReference>
<protein>
    <submittedName>
        <fullName evidence="2">Stage II sporulation protein P</fullName>
    </submittedName>
</protein>
<reference evidence="2" key="1">
    <citation type="submission" date="2020-10" db="EMBL/GenBank/DDBJ databases">
        <authorList>
            <person name="Gilroy R."/>
        </authorList>
    </citation>
    <scope>NUCLEOTIDE SEQUENCE</scope>
    <source>
        <strain evidence="2">ChiSxjej2B14-8506</strain>
    </source>
</reference>
<dbReference type="AlphaFoldDB" id="A0A9D1LSF5"/>
<feature type="transmembrane region" description="Helical" evidence="1">
    <location>
        <begin position="12"/>
        <end position="33"/>
    </location>
</feature>
<keyword evidence="1" id="KW-0812">Transmembrane</keyword>
<evidence type="ECO:0000313" key="3">
    <source>
        <dbReference type="Proteomes" id="UP000824123"/>
    </source>
</evidence>
<dbReference type="InterPro" id="IPR010897">
    <property type="entry name" value="Spore_II_P"/>
</dbReference>
<comment type="caution">
    <text evidence="2">The sequence shown here is derived from an EMBL/GenBank/DDBJ whole genome shotgun (WGS) entry which is preliminary data.</text>
</comment>
<evidence type="ECO:0000256" key="1">
    <source>
        <dbReference type="SAM" id="Phobius"/>
    </source>
</evidence>